<organism evidence="2 3">
    <name type="scientific">Colletotrichum orchidophilum</name>
    <dbReference type="NCBI Taxonomy" id="1209926"/>
    <lineage>
        <taxon>Eukaryota</taxon>
        <taxon>Fungi</taxon>
        <taxon>Dikarya</taxon>
        <taxon>Ascomycota</taxon>
        <taxon>Pezizomycotina</taxon>
        <taxon>Sordariomycetes</taxon>
        <taxon>Hypocreomycetidae</taxon>
        <taxon>Glomerellales</taxon>
        <taxon>Glomerellaceae</taxon>
        <taxon>Colletotrichum</taxon>
    </lineage>
</organism>
<evidence type="ECO:0000256" key="1">
    <source>
        <dbReference type="SAM" id="MobiDB-lite"/>
    </source>
</evidence>
<protein>
    <submittedName>
        <fullName evidence="2">Uncharacterized protein</fullName>
    </submittedName>
</protein>
<gene>
    <name evidence="2" type="ORF">CORC01_09045</name>
</gene>
<feature type="region of interest" description="Disordered" evidence="1">
    <location>
        <begin position="33"/>
        <end position="96"/>
    </location>
</feature>
<evidence type="ECO:0000313" key="3">
    <source>
        <dbReference type="Proteomes" id="UP000176998"/>
    </source>
</evidence>
<comment type="caution">
    <text evidence="2">The sequence shown here is derived from an EMBL/GenBank/DDBJ whole genome shotgun (WGS) entry which is preliminary data.</text>
</comment>
<evidence type="ECO:0000313" key="2">
    <source>
        <dbReference type="EMBL" id="OHE95613.1"/>
    </source>
</evidence>
<feature type="compositionally biased region" description="Basic and acidic residues" evidence="1">
    <location>
        <begin position="44"/>
        <end position="64"/>
    </location>
</feature>
<dbReference type="EMBL" id="MJBS01000080">
    <property type="protein sequence ID" value="OHE95613.1"/>
    <property type="molecule type" value="Genomic_DNA"/>
</dbReference>
<dbReference type="GeneID" id="34562185"/>
<dbReference type="OrthoDB" id="10429092at2759"/>
<name>A0A1G4B2Q1_9PEZI</name>
<dbReference type="Proteomes" id="UP000176998">
    <property type="component" value="Unassembled WGS sequence"/>
</dbReference>
<reference evidence="2 3" key="1">
    <citation type="submission" date="2016-09" db="EMBL/GenBank/DDBJ databases">
        <authorList>
            <person name="Capua I."/>
            <person name="De Benedictis P."/>
            <person name="Joannis T."/>
            <person name="Lombin L.H."/>
            <person name="Cattoli G."/>
        </authorList>
    </citation>
    <scope>NUCLEOTIDE SEQUENCE [LARGE SCALE GENOMIC DNA]</scope>
    <source>
        <strain evidence="2 3">IMI 309357</strain>
    </source>
</reference>
<dbReference type="RefSeq" id="XP_022472774.1">
    <property type="nucleotide sequence ID" value="XM_022620675.1"/>
</dbReference>
<keyword evidence="3" id="KW-1185">Reference proteome</keyword>
<sequence length="121" mass="13381">MLPRPRLGAFRLPVKGPVGFSVPALSLGRMLLSEEEDTRSQQPENRRGAVKGRERWWGRPDSGDFTHLLRPSARRQRTNGLASRGCGKEKGKRGGQRELELAAALASPIVNAAQQFCLLLH</sequence>
<proteinExistence type="predicted"/>
<accession>A0A1G4B2Q1</accession>
<dbReference type="AlphaFoldDB" id="A0A1G4B2Q1"/>